<dbReference type="OrthoDB" id="5124088at2"/>
<dbReference type="NCBIfam" id="TIGR00616">
    <property type="entry name" value="rect"/>
    <property type="match status" value="1"/>
</dbReference>
<accession>A0A5K1IT79</accession>
<protein>
    <submittedName>
        <fullName evidence="1">RecT family protein</fullName>
    </submittedName>
</protein>
<dbReference type="EMBL" id="CABWIC010000007">
    <property type="protein sequence ID" value="VWL91565.1"/>
    <property type="molecule type" value="Genomic_DNA"/>
</dbReference>
<dbReference type="RefSeq" id="WP_152063091.1">
    <property type="nucleotide sequence ID" value="NZ_CABWIC010000007.1"/>
</dbReference>
<reference evidence="1 2" key="1">
    <citation type="submission" date="2019-10" db="EMBL/GenBank/DDBJ databases">
        <authorList>
            <person name="Wolf R A."/>
        </authorList>
    </citation>
    <scope>NUCLEOTIDE SEQUENCE [LARGE SCALE GENOMIC DNA]</scope>
    <source>
        <strain evidence="1">Collinsella_intestinalis_DSM_13632</strain>
    </source>
</reference>
<evidence type="ECO:0000313" key="2">
    <source>
        <dbReference type="Proteomes" id="UP000405524"/>
    </source>
</evidence>
<dbReference type="InterPro" id="IPR018330">
    <property type="entry name" value="RecT_fam"/>
</dbReference>
<dbReference type="Proteomes" id="UP000405524">
    <property type="component" value="Unassembled WGS sequence"/>
</dbReference>
<dbReference type="AlphaFoldDB" id="A0A5K1IT79"/>
<dbReference type="Pfam" id="PF03837">
    <property type="entry name" value="RecT"/>
    <property type="match status" value="1"/>
</dbReference>
<dbReference type="GO" id="GO:0003677">
    <property type="term" value="F:DNA binding"/>
    <property type="evidence" value="ECO:0007669"/>
    <property type="project" value="InterPro"/>
</dbReference>
<sequence length="278" mass="30583">MGDISKASGELATGKKDTFKDYMQKLAPTFQSVMPKGFTSERLVQMAISARNQTPKLAECDMSSFLSCCLRCASLGLEPSAVDGLGNAYILPYKEKGGKMLAQFQLGKNGMLELVKRSGLVSTIRTQCVYEGDDFDYYEDEGGLHFHYRPNLEAPHGEANLKLVYLSAHMKDGGSVFLAMSKNEVDAIKARSKAQGFGPWKTDYEAMAEKTVIRRAFNRGLLPRSVEVAKAVSQDETTPEVYTEDGQRIFGYEDTADDAEVIEVPDNVNPETGEVVDA</sequence>
<dbReference type="InterPro" id="IPR004590">
    <property type="entry name" value="ssDNA_annealing_RecT"/>
</dbReference>
<evidence type="ECO:0000313" key="1">
    <source>
        <dbReference type="EMBL" id="VWL91565.1"/>
    </source>
</evidence>
<organism evidence="1 2">
    <name type="scientific">Collinsella intestinalis</name>
    <dbReference type="NCBI Taxonomy" id="147207"/>
    <lineage>
        <taxon>Bacteria</taxon>
        <taxon>Bacillati</taxon>
        <taxon>Actinomycetota</taxon>
        <taxon>Coriobacteriia</taxon>
        <taxon>Coriobacteriales</taxon>
        <taxon>Coriobacteriaceae</taxon>
        <taxon>Collinsella</taxon>
    </lineage>
</organism>
<proteinExistence type="predicted"/>
<gene>
    <name evidence="1" type="ORF">JKKLCJKK_00355</name>
</gene>
<dbReference type="GeneID" id="77465346"/>
<dbReference type="GO" id="GO:0006259">
    <property type="term" value="P:DNA metabolic process"/>
    <property type="evidence" value="ECO:0007669"/>
    <property type="project" value="InterPro"/>
</dbReference>
<name>A0A5K1IT79_9ACTN</name>